<dbReference type="CDD" id="cd01991">
    <property type="entry name" value="Asn_synthase_B_C"/>
    <property type="match status" value="1"/>
</dbReference>
<keyword evidence="7 11" id="KW-0061">Asparagine biosynthesis</keyword>
<dbReference type="NCBIfam" id="TIGR01536">
    <property type="entry name" value="asn_synth_AEB"/>
    <property type="match status" value="1"/>
</dbReference>
<gene>
    <name evidence="15" type="ORF">AYI70_g5408</name>
</gene>
<evidence type="ECO:0000256" key="9">
    <source>
        <dbReference type="ARBA" id="ARBA00048741"/>
    </source>
</evidence>
<evidence type="ECO:0000256" key="4">
    <source>
        <dbReference type="ARBA" id="ARBA00022605"/>
    </source>
</evidence>
<dbReference type="PANTHER" id="PTHR11772">
    <property type="entry name" value="ASPARAGINE SYNTHETASE"/>
    <property type="match status" value="1"/>
</dbReference>
<accession>A0A1R1XUM6</accession>
<dbReference type="GO" id="GO:0005524">
    <property type="term" value="F:ATP binding"/>
    <property type="evidence" value="ECO:0007669"/>
    <property type="project" value="UniProtKB-KW"/>
</dbReference>
<feature type="site" description="Important for beta-aspartyl-AMP intermediate formation" evidence="13">
    <location>
        <position position="353"/>
    </location>
</feature>
<dbReference type="EC" id="6.3.5.4" evidence="2"/>
<comment type="pathway">
    <text evidence="1">Amino-acid biosynthesis; L-asparagine biosynthesis; L-asparagine from L-aspartate (L-Gln route): step 1/1.</text>
</comment>
<dbReference type="InterPro" id="IPR033738">
    <property type="entry name" value="AsnB_N"/>
</dbReference>
<evidence type="ECO:0000256" key="7">
    <source>
        <dbReference type="ARBA" id="ARBA00022888"/>
    </source>
</evidence>
<proteinExistence type="predicted"/>
<feature type="domain" description="Glutamine amidotransferase type-2" evidence="14">
    <location>
        <begin position="2"/>
        <end position="190"/>
    </location>
</feature>
<evidence type="ECO:0000256" key="12">
    <source>
        <dbReference type="PIRSR" id="PIRSR001589-2"/>
    </source>
</evidence>
<evidence type="ECO:0000256" key="6">
    <source>
        <dbReference type="ARBA" id="ARBA00022840"/>
    </source>
</evidence>
<evidence type="ECO:0000256" key="5">
    <source>
        <dbReference type="ARBA" id="ARBA00022741"/>
    </source>
</evidence>
<dbReference type="InterPro" id="IPR006426">
    <property type="entry name" value="Asn_synth_AEB"/>
</dbReference>
<dbReference type="InterPro" id="IPR050795">
    <property type="entry name" value="Asn_Synthetase"/>
</dbReference>
<dbReference type="SUPFAM" id="SSF52402">
    <property type="entry name" value="Adenine nucleotide alpha hydrolases-like"/>
    <property type="match status" value="1"/>
</dbReference>
<feature type="binding site" evidence="12">
    <location>
        <begin position="351"/>
        <end position="352"/>
    </location>
    <ligand>
        <name>ATP</name>
        <dbReference type="ChEBI" id="CHEBI:30616"/>
    </ligand>
</feature>
<dbReference type="InterPro" id="IPR029055">
    <property type="entry name" value="Ntn_hydrolases_N"/>
</dbReference>
<evidence type="ECO:0000313" key="16">
    <source>
        <dbReference type="Proteomes" id="UP000187283"/>
    </source>
</evidence>
<dbReference type="PROSITE" id="PS51278">
    <property type="entry name" value="GATASE_TYPE_2"/>
    <property type="match status" value="1"/>
</dbReference>
<evidence type="ECO:0000256" key="8">
    <source>
        <dbReference type="ARBA" id="ARBA00022962"/>
    </source>
</evidence>
<dbReference type="Pfam" id="PF13537">
    <property type="entry name" value="GATase_7"/>
    <property type="match status" value="1"/>
</dbReference>
<evidence type="ECO:0000256" key="3">
    <source>
        <dbReference type="ARBA" id="ARBA00022598"/>
    </source>
</evidence>
<evidence type="ECO:0000256" key="11">
    <source>
        <dbReference type="PIRSR" id="PIRSR001589-1"/>
    </source>
</evidence>
<dbReference type="InterPro" id="IPR001962">
    <property type="entry name" value="Asn_synthase"/>
</dbReference>
<dbReference type="FunFam" id="3.40.50.620:FF:000031">
    <property type="entry name" value="Asparagine synthase B"/>
    <property type="match status" value="1"/>
</dbReference>
<comment type="catalytic activity">
    <reaction evidence="9">
        <text>L-aspartate + L-glutamine + ATP + H2O = L-asparagine + L-glutamate + AMP + diphosphate + H(+)</text>
        <dbReference type="Rhea" id="RHEA:12228"/>
        <dbReference type="ChEBI" id="CHEBI:15377"/>
        <dbReference type="ChEBI" id="CHEBI:15378"/>
        <dbReference type="ChEBI" id="CHEBI:29985"/>
        <dbReference type="ChEBI" id="CHEBI:29991"/>
        <dbReference type="ChEBI" id="CHEBI:30616"/>
        <dbReference type="ChEBI" id="CHEBI:33019"/>
        <dbReference type="ChEBI" id="CHEBI:58048"/>
        <dbReference type="ChEBI" id="CHEBI:58359"/>
        <dbReference type="ChEBI" id="CHEBI:456215"/>
        <dbReference type="EC" id="6.3.5.4"/>
    </reaction>
</comment>
<feature type="active site" description="For GATase activity" evidence="11">
    <location>
        <position position="2"/>
    </location>
</feature>
<dbReference type="CDD" id="cd00712">
    <property type="entry name" value="AsnB"/>
    <property type="match status" value="1"/>
</dbReference>
<dbReference type="InterPro" id="IPR017932">
    <property type="entry name" value="GATase_2_dom"/>
</dbReference>
<comment type="caution">
    <text evidence="15">The sequence shown here is derived from an EMBL/GenBank/DDBJ whole genome shotgun (WGS) entry which is preliminary data.</text>
</comment>
<keyword evidence="16" id="KW-1185">Reference proteome</keyword>
<dbReference type="Proteomes" id="UP000187283">
    <property type="component" value="Unassembled WGS sequence"/>
</dbReference>
<dbReference type="STRING" id="133412.A0A1R1XUM6"/>
<name>A0A1R1XUM6_9FUNG</name>
<reference evidence="15 16" key="1">
    <citation type="submission" date="2017-01" db="EMBL/GenBank/DDBJ databases">
        <authorList>
            <person name="Mah S.A."/>
            <person name="Swanson W.J."/>
            <person name="Moy G.W."/>
            <person name="Vacquier V.D."/>
        </authorList>
    </citation>
    <scope>NUCLEOTIDE SEQUENCE [LARGE SCALE GENOMIC DNA]</scope>
    <source>
        <strain evidence="15 16">GSMNP</strain>
    </source>
</reference>
<evidence type="ECO:0000256" key="2">
    <source>
        <dbReference type="ARBA" id="ARBA00012737"/>
    </source>
</evidence>
<protein>
    <recommendedName>
        <fullName evidence="2">asparagine synthase (glutamine-hydrolyzing)</fullName>
        <ecNumber evidence="2">6.3.5.4</ecNumber>
    </recommendedName>
</protein>
<dbReference type="Gene3D" id="3.60.20.10">
    <property type="entry name" value="Glutamine Phosphoribosylpyrophosphate, subunit 1, domain 1"/>
    <property type="match status" value="1"/>
</dbReference>
<keyword evidence="6 10" id="KW-0067">ATP-binding</keyword>
<dbReference type="AlphaFoldDB" id="A0A1R1XUM6"/>
<keyword evidence="4 11" id="KW-0028">Amino-acid biosynthesis</keyword>
<dbReference type="PANTHER" id="PTHR11772:SF2">
    <property type="entry name" value="ASPARAGINE SYNTHETASE [GLUTAMINE-HYDROLYZING]"/>
    <property type="match status" value="1"/>
</dbReference>
<feature type="binding site" evidence="12">
    <location>
        <position position="99"/>
    </location>
    <ligand>
        <name>L-glutamine</name>
        <dbReference type="ChEBI" id="CHEBI:58359"/>
    </ligand>
</feature>
<dbReference type="Gene3D" id="3.40.50.620">
    <property type="entry name" value="HUPs"/>
    <property type="match status" value="1"/>
</dbReference>
<dbReference type="PIRSF" id="PIRSF001589">
    <property type="entry name" value="Asn_synthetase_glu-h"/>
    <property type="match status" value="1"/>
</dbReference>
<evidence type="ECO:0000256" key="13">
    <source>
        <dbReference type="PIRSR" id="PIRSR001589-3"/>
    </source>
</evidence>
<keyword evidence="3" id="KW-0436">Ligase</keyword>
<evidence type="ECO:0000313" key="15">
    <source>
        <dbReference type="EMBL" id="OMJ18340.1"/>
    </source>
</evidence>
<evidence type="ECO:0000256" key="1">
    <source>
        <dbReference type="ARBA" id="ARBA00005187"/>
    </source>
</evidence>
<dbReference type="GO" id="GO:0004066">
    <property type="term" value="F:asparagine synthase (glutamine-hydrolyzing) activity"/>
    <property type="evidence" value="ECO:0007669"/>
    <property type="project" value="UniProtKB-EC"/>
</dbReference>
<dbReference type="Pfam" id="PF00733">
    <property type="entry name" value="Asn_synthase"/>
    <property type="match status" value="1"/>
</dbReference>
<keyword evidence="8 11" id="KW-0315">Glutamine amidotransferase</keyword>
<dbReference type="GO" id="GO:0006529">
    <property type="term" value="P:asparagine biosynthetic process"/>
    <property type="evidence" value="ECO:0007669"/>
    <property type="project" value="UniProtKB-KW"/>
</dbReference>
<dbReference type="EMBL" id="LSSN01001780">
    <property type="protein sequence ID" value="OMJ18340.1"/>
    <property type="molecule type" value="Genomic_DNA"/>
</dbReference>
<keyword evidence="5 10" id="KW-0547">Nucleotide-binding</keyword>
<sequence length="566" mass="64043">MCGIFGVYNYWGDIEAFRTRAVELSFRQRHRGPDYSGCISKGNSILCHERLTIVGITSGAQPFEIDDHEIILSVNGEIYNHVALEETLKDKSQFKSKSDCEVIMHLYKEIGNDVIGKLDGMFSFMLLDSRNGKQKMLAARDPIGITTLYLGRNSQHPETVFIASELKALCDECDSIVEFPNGHYYDSDVGEFVRYFNPDWWDGSRIPKNTPDYKLLRETLVKAVQKRMMSDVPFGVFLSGGLDSSLIASITARELEKKNKLLGNTNSSETRLKSFSIGLPGAPDLIAAKSVADALNTDHTGFTYTVQEGIDAVPHVIYHLETYDVTTIRASTPMFLLSRLVKATGVKMVLSGEGSDEVFGGYLYFHYAPNDEQFHSETVSRVQNLHTSDCLRANKSTMAWGLEARVPFLDRDFLQIAMNVDPKYKRCGEHAQVKMEKALIRRAFDVEFEGANFTEQELAEGPYLSHDILWRQKEQFSDGVGYSWIDSLKARAESRISDEVFAKRFEVFPIDTPDTKEAYMYREMFEKIFPNPACKESVVRWIPRTDWGVSSDPSGRSQAVHEKTIV</sequence>
<evidence type="ECO:0000259" key="14">
    <source>
        <dbReference type="PROSITE" id="PS51278"/>
    </source>
</evidence>
<evidence type="ECO:0000256" key="10">
    <source>
        <dbReference type="PIRNR" id="PIRNR001589"/>
    </source>
</evidence>
<dbReference type="NCBIfam" id="NF006949">
    <property type="entry name" value="PRK09431.1"/>
    <property type="match status" value="1"/>
</dbReference>
<dbReference type="OrthoDB" id="409189at2759"/>
<feature type="binding site" evidence="12">
    <location>
        <position position="277"/>
    </location>
    <ligand>
        <name>ATP</name>
        <dbReference type="ChEBI" id="CHEBI:30616"/>
    </ligand>
</feature>
<dbReference type="SUPFAM" id="SSF56235">
    <property type="entry name" value="N-terminal nucleophile aminohydrolases (Ntn hydrolases)"/>
    <property type="match status" value="1"/>
</dbReference>
<dbReference type="InterPro" id="IPR014729">
    <property type="entry name" value="Rossmann-like_a/b/a_fold"/>
</dbReference>
<dbReference type="GO" id="GO:0005829">
    <property type="term" value="C:cytosol"/>
    <property type="evidence" value="ECO:0007669"/>
    <property type="project" value="TreeGrafter"/>
</dbReference>
<organism evidence="15 16">
    <name type="scientific">Smittium culicis</name>
    <dbReference type="NCBI Taxonomy" id="133412"/>
    <lineage>
        <taxon>Eukaryota</taxon>
        <taxon>Fungi</taxon>
        <taxon>Fungi incertae sedis</taxon>
        <taxon>Zoopagomycota</taxon>
        <taxon>Kickxellomycotina</taxon>
        <taxon>Harpellomycetes</taxon>
        <taxon>Harpellales</taxon>
        <taxon>Legeriomycetaceae</taxon>
        <taxon>Smittium</taxon>
    </lineage>
</organism>